<dbReference type="AlphaFoldDB" id="A0A074ZCY2"/>
<dbReference type="PROSITE" id="PS50203">
    <property type="entry name" value="CALPAIN_CAT"/>
    <property type="match status" value="1"/>
</dbReference>
<evidence type="ECO:0000259" key="3">
    <source>
        <dbReference type="PROSITE" id="PS50203"/>
    </source>
</evidence>
<evidence type="ECO:0000256" key="2">
    <source>
        <dbReference type="PROSITE-ProRule" id="PRU00239"/>
    </source>
</evidence>
<dbReference type="EMBL" id="KL596847">
    <property type="protein sequence ID" value="KER23502.1"/>
    <property type="molecule type" value="Genomic_DNA"/>
</dbReference>
<dbReference type="PANTHER" id="PTHR10183">
    <property type="entry name" value="CALPAIN"/>
    <property type="match status" value="1"/>
</dbReference>
<dbReference type="PRINTS" id="PR00704">
    <property type="entry name" value="CALPAIN"/>
</dbReference>
<dbReference type="CTD" id="20322803"/>
<proteinExistence type="inferred from homology"/>
<dbReference type="SUPFAM" id="SSF54001">
    <property type="entry name" value="Cysteine proteinases"/>
    <property type="match status" value="2"/>
</dbReference>
<comment type="similarity">
    <text evidence="1">Belongs to the peptidase C2 family.</text>
</comment>
<dbReference type="InterPro" id="IPR038765">
    <property type="entry name" value="Papain-like_cys_pep_sf"/>
</dbReference>
<keyword evidence="5" id="KW-1185">Reference proteome</keyword>
<dbReference type="GO" id="GO:0005737">
    <property type="term" value="C:cytoplasm"/>
    <property type="evidence" value="ECO:0007669"/>
    <property type="project" value="TreeGrafter"/>
</dbReference>
<name>A0A074ZCY2_OPIVI</name>
<comment type="caution">
    <text evidence="2">Lacks conserved residue(s) required for the propagation of feature annotation.</text>
</comment>
<dbReference type="Pfam" id="PF00648">
    <property type="entry name" value="Peptidase_C2"/>
    <property type="match status" value="2"/>
</dbReference>
<accession>A0A074ZCY2</accession>
<dbReference type="InterPro" id="IPR022684">
    <property type="entry name" value="Calpain_cysteine_protease"/>
</dbReference>
<protein>
    <recommendedName>
        <fullName evidence="3">Calpain catalytic domain-containing protein</fullName>
    </recommendedName>
</protein>
<organism evidence="4 5">
    <name type="scientific">Opisthorchis viverrini</name>
    <name type="common">Southeast Asian liver fluke</name>
    <dbReference type="NCBI Taxonomy" id="6198"/>
    <lineage>
        <taxon>Eukaryota</taxon>
        <taxon>Metazoa</taxon>
        <taxon>Spiralia</taxon>
        <taxon>Lophotrochozoa</taxon>
        <taxon>Platyhelminthes</taxon>
        <taxon>Trematoda</taxon>
        <taxon>Digenea</taxon>
        <taxon>Opisthorchiida</taxon>
        <taxon>Opisthorchiata</taxon>
        <taxon>Opisthorchiidae</taxon>
        <taxon>Opisthorchis</taxon>
    </lineage>
</organism>
<evidence type="ECO:0000313" key="5">
    <source>
        <dbReference type="Proteomes" id="UP000054324"/>
    </source>
</evidence>
<dbReference type="CDD" id="cd00044">
    <property type="entry name" value="CysPc"/>
    <property type="match status" value="1"/>
</dbReference>
<feature type="domain" description="Calpain catalytic" evidence="3">
    <location>
        <begin position="38"/>
        <end position="428"/>
    </location>
</feature>
<dbReference type="Proteomes" id="UP000054324">
    <property type="component" value="Unassembled WGS sequence"/>
</dbReference>
<sequence length="542" mass="61156">MGSRLTDDKSFEDFQSLPPAGVENYNSLAASLKEENLLFQDLDFPANDKSIGIPEFRGRVKWKRPKELNPDAEFFVKGPCQFDIKQGELGESWILAVTSTIATYPSLFYRVVPQDQSMLADSYVGMCHFYLWQFGEWRHVTVDDRLPVRKSNDHLLFVQSADKKQYWPSLLEKAFAKIHGCYNNLRSSLQSEIMEAFTGGVCLDIPLSVHSPPKNLLERLRQYAGMVCLIGCNLYVSLDNALLTIHGCYNNLRSSLQSEIMEAFTGGVCLDIPLSVHSPPKNLLERLRQYAGMVCLIGCNLYVSLDNALLTFTLANGTACAPTAFLDEGLSGGQTYSLTAVETVVIRVQGVEGAKSLNVDQSLVRLRTPWGTSSKWKGPWSENSREWELVSRERKEELKSRFPNNCEFWMSFEDFSSSFSLIEVCFLSLEDVADEKQFRCRRPVNIVTVQGKWVPSVNAGGFWETTGETELHSVVNALMMITRPLISVLYVNLGNRNLLLNPCSSYLSMYAASTKHTWKIPLRSCTSSQLRRTQMTHISLFV</sequence>
<dbReference type="STRING" id="6198.A0A074ZCY2"/>
<dbReference type="SMART" id="SM00230">
    <property type="entry name" value="CysPc"/>
    <property type="match status" value="1"/>
</dbReference>
<dbReference type="GeneID" id="20322803"/>
<dbReference type="GO" id="GO:0006508">
    <property type="term" value="P:proteolysis"/>
    <property type="evidence" value="ECO:0007669"/>
    <property type="project" value="InterPro"/>
</dbReference>
<dbReference type="GO" id="GO:0004198">
    <property type="term" value="F:calcium-dependent cysteine-type endopeptidase activity"/>
    <property type="evidence" value="ECO:0007669"/>
    <property type="project" value="InterPro"/>
</dbReference>
<evidence type="ECO:0000256" key="1">
    <source>
        <dbReference type="ARBA" id="ARBA00007623"/>
    </source>
</evidence>
<reference evidence="4 5" key="1">
    <citation type="submission" date="2013-11" db="EMBL/GenBank/DDBJ databases">
        <title>Opisthorchis viverrini - life in the bile duct.</title>
        <authorList>
            <person name="Young N.D."/>
            <person name="Nagarajan N."/>
            <person name="Lin S.J."/>
            <person name="Korhonen P.K."/>
            <person name="Jex A.R."/>
            <person name="Hall R.S."/>
            <person name="Safavi-Hemami H."/>
            <person name="Kaewkong W."/>
            <person name="Bertrand D."/>
            <person name="Gao S."/>
            <person name="Seet Q."/>
            <person name="Wongkham S."/>
            <person name="Teh B.T."/>
            <person name="Wongkham C."/>
            <person name="Intapan P.M."/>
            <person name="Maleewong W."/>
            <person name="Yang X."/>
            <person name="Hu M."/>
            <person name="Wang Z."/>
            <person name="Hofmann A."/>
            <person name="Sternberg P.W."/>
            <person name="Tan P."/>
            <person name="Wang J."/>
            <person name="Gasser R.B."/>
        </authorList>
    </citation>
    <scope>NUCLEOTIDE SEQUENCE [LARGE SCALE GENOMIC DNA]</scope>
</reference>
<dbReference type="KEGG" id="ovi:T265_08624"/>
<dbReference type="Gene3D" id="3.90.70.10">
    <property type="entry name" value="Cysteine proteinases"/>
    <property type="match status" value="1"/>
</dbReference>
<evidence type="ECO:0000313" key="4">
    <source>
        <dbReference type="EMBL" id="KER23502.1"/>
    </source>
</evidence>
<dbReference type="PANTHER" id="PTHR10183:SF433">
    <property type="entry name" value="CALPAIN-A-RELATED"/>
    <property type="match status" value="1"/>
</dbReference>
<dbReference type="InterPro" id="IPR001300">
    <property type="entry name" value="Peptidase_C2_calpain_cat"/>
</dbReference>
<dbReference type="RefSeq" id="XP_009172750.1">
    <property type="nucleotide sequence ID" value="XM_009174486.1"/>
</dbReference>
<gene>
    <name evidence="4" type="ORF">T265_08624</name>
</gene>
<dbReference type="OrthoDB" id="424753at2759"/>